<name>A0A965ZIC0_9SPHI</name>
<dbReference type="InterPro" id="IPR008929">
    <property type="entry name" value="Chondroitin_lyas"/>
</dbReference>
<organism evidence="5 6">
    <name type="scientific">Mucilaginibacter agri</name>
    <dbReference type="NCBI Taxonomy" id="2695265"/>
    <lineage>
        <taxon>Bacteria</taxon>
        <taxon>Pseudomonadati</taxon>
        <taxon>Bacteroidota</taxon>
        <taxon>Sphingobacteriia</taxon>
        <taxon>Sphingobacteriales</taxon>
        <taxon>Sphingobacteriaceae</taxon>
        <taxon>Mucilaginibacter</taxon>
    </lineage>
</organism>
<comment type="caution">
    <text evidence="5">The sequence shown here is derived from an EMBL/GenBank/DDBJ whole genome shotgun (WGS) entry which is preliminary data.</text>
</comment>
<evidence type="ECO:0000313" key="6">
    <source>
        <dbReference type="Proteomes" id="UP000638732"/>
    </source>
</evidence>
<dbReference type="GO" id="GO:0016829">
    <property type="term" value="F:lyase activity"/>
    <property type="evidence" value="ECO:0007669"/>
    <property type="project" value="UniProtKB-KW"/>
</dbReference>
<dbReference type="InterPro" id="IPR008397">
    <property type="entry name" value="Alginate_lyase_dom"/>
</dbReference>
<dbReference type="Pfam" id="PF05426">
    <property type="entry name" value="Alginate_lyase"/>
    <property type="match status" value="1"/>
</dbReference>
<evidence type="ECO:0000313" key="5">
    <source>
        <dbReference type="EMBL" id="NCD71225.1"/>
    </source>
</evidence>
<accession>A0A965ZIC0</accession>
<keyword evidence="6" id="KW-1185">Reference proteome</keyword>
<feature type="chain" id="PRO_5036774915" description="Alginate lyase domain-containing protein" evidence="3">
    <location>
        <begin position="20"/>
        <end position="364"/>
    </location>
</feature>
<dbReference type="RefSeq" id="WP_166587194.1">
    <property type="nucleotide sequence ID" value="NZ_WWEO01000044.1"/>
</dbReference>
<reference evidence="5" key="1">
    <citation type="submission" date="2020-01" db="EMBL/GenBank/DDBJ databases">
        <authorList>
            <person name="Seo Y.L."/>
        </authorList>
    </citation>
    <scope>NUCLEOTIDE SEQUENCE</scope>
    <source>
        <strain evidence="5">R11</strain>
    </source>
</reference>
<dbReference type="GO" id="GO:0042597">
    <property type="term" value="C:periplasmic space"/>
    <property type="evidence" value="ECO:0007669"/>
    <property type="project" value="InterPro"/>
</dbReference>
<gene>
    <name evidence="5" type="ORF">GSY63_17795</name>
</gene>
<dbReference type="SUPFAM" id="SSF48230">
    <property type="entry name" value="Chondroitin AC/alginate lyase"/>
    <property type="match status" value="1"/>
</dbReference>
<dbReference type="AlphaFoldDB" id="A0A965ZIC0"/>
<dbReference type="Proteomes" id="UP000638732">
    <property type="component" value="Unassembled WGS sequence"/>
</dbReference>
<reference evidence="5" key="2">
    <citation type="submission" date="2020-10" db="EMBL/GenBank/DDBJ databases">
        <title>Mucilaginibacter sp. nov., isolated from soil.</title>
        <authorList>
            <person name="Jeon C.O."/>
        </authorList>
    </citation>
    <scope>NUCLEOTIDE SEQUENCE</scope>
    <source>
        <strain evidence="5">R11</strain>
    </source>
</reference>
<feature type="signal peptide" evidence="3">
    <location>
        <begin position="1"/>
        <end position="19"/>
    </location>
</feature>
<sequence length="364" mass="41362">MKKLLLAIGFVSLMMNVKAQIVSLSKDELKHLKTAIDKDEAYKKVYEPFKITADRSLVEQPNPIEKITSQGLLEGNPAKTASLKAAADCNKVYALALVYRVSGQKQYLDKATEFLTSWAKINQATGDPIDETKLEDMVTAYDLVRSYLSAENQMLVDKWMESIAESLVNSESAKPGRGTAINNWNSHRIKMITLIAYTLHTDKYYSYITTELEKQLAVNLNPDGTTHDFIERDAFHYHTYDIEPLLSTCIALYRAKGKNYFDYQTPNGSSIKKCSDFMIPYMNGEKTHGEFVKSTVPFDKKRAENHEKGYEAGTLFQPKSGIYMLSLAAYFDPSYIGTIKQAANNQQYFNWQLALNEVRKKPKR</sequence>
<protein>
    <recommendedName>
        <fullName evidence="4">Alginate lyase domain-containing protein</fullName>
    </recommendedName>
</protein>
<feature type="domain" description="Alginate lyase" evidence="4">
    <location>
        <begin position="61"/>
        <end position="287"/>
    </location>
</feature>
<dbReference type="EMBL" id="WWEO01000044">
    <property type="protein sequence ID" value="NCD71225.1"/>
    <property type="molecule type" value="Genomic_DNA"/>
</dbReference>
<keyword evidence="1 3" id="KW-0732">Signal</keyword>
<evidence type="ECO:0000259" key="4">
    <source>
        <dbReference type="Pfam" id="PF05426"/>
    </source>
</evidence>
<evidence type="ECO:0000256" key="1">
    <source>
        <dbReference type="ARBA" id="ARBA00022729"/>
    </source>
</evidence>
<evidence type="ECO:0000256" key="2">
    <source>
        <dbReference type="ARBA" id="ARBA00023239"/>
    </source>
</evidence>
<evidence type="ECO:0000256" key="3">
    <source>
        <dbReference type="SAM" id="SignalP"/>
    </source>
</evidence>
<dbReference type="Gene3D" id="1.50.10.100">
    <property type="entry name" value="Chondroitin AC/alginate lyase"/>
    <property type="match status" value="1"/>
</dbReference>
<keyword evidence="2" id="KW-0456">Lyase</keyword>
<proteinExistence type="predicted"/>